<dbReference type="Proteomes" id="UP001221142">
    <property type="component" value="Unassembled WGS sequence"/>
</dbReference>
<feature type="compositionally biased region" description="Polar residues" evidence="1">
    <location>
        <begin position="93"/>
        <end position="103"/>
    </location>
</feature>
<organism evidence="2 3">
    <name type="scientific">Roridomyces roridus</name>
    <dbReference type="NCBI Taxonomy" id="1738132"/>
    <lineage>
        <taxon>Eukaryota</taxon>
        <taxon>Fungi</taxon>
        <taxon>Dikarya</taxon>
        <taxon>Basidiomycota</taxon>
        <taxon>Agaricomycotina</taxon>
        <taxon>Agaricomycetes</taxon>
        <taxon>Agaricomycetidae</taxon>
        <taxon>Agaricales</taxon>
        <taxon>Marasmiineae</taxon>
        <taxon>Mycenaceae</taxon>
        <taxon>Roridomyces</taxon>
    </lineage>
</organism>
<accession>A0AAD7C1A8</accession>
<gene>
    <name evidence="2" type="ORF">FB45DRAFT_906787</name>
</gene>
<keyword evidence="3" id="KW-1185">Reference proteome</keyword>
<proteinExistence type="predicted"/>
<feature type="compositionally biased region" description="Low complexity" evidence="1">
    <location>
        <begin position="348"/>
        <end position="394"/>
    </location>
</feature>
<evidence type="ECO:0000256" key="1">
    <source>
        <dbReference type="SAM" id="MobiDB-lite"/>
    </source>
</evidence>
<feature type="compositionally biased region" description="Polar residues" evidence="1">
    <location>
        <begin position="265"/>
        <end position="277"/>
    </location>
</feature>
<feature type="compositionally biased region" description="Low complexity" evidence="1">
    <location>
        <begin position="142"/>
        <end position="151"/>
    </location>
</feature>
<protein>
    <submittedName>
        <fullName evidence="2">Uncharacterized protein</fullName>
    </submittedName>
</protein>
<evidence type="ECO:0000313" key="2">
    <source>
        <dbReference type="EMBL" id="KAJ7636536.1"/>
    </source>
</evidence>
<evidence type="ECO:0000313" key="3">
    <source>
        <dbReference type="Proteomes" id="UP001221142"/>
    </source>
</evidence>
<feature type="region of interest" description="Disordered" evidence="1">
    <location>
        <begin position="69"/>
        <end position="204"/>
    </location>
</feature>
<sequence>MRFNWTLPSAPSSLFPISPSSDFHYRHYLWVQAATSPFSAQGRVPSWYAHNTRLSKCRCHVNASFLSSTMSTRSGSSSMNREQGRPPALPYPTSHSSHRSNSQPPSVTASRTPPPRPPTPYPLRASGGTQHTRLPPSPPPSDTSSTQSSLQRAQSLRVRHRHTRTDSHSNGGSWRSGYIPPVSSPPPARSTSTPPVSNGRPPRNIVRVARRTVEMYTLVPGWSIVPVPLDRADSMTTMDLVLENSAVAVVDRGATRSRRLRHTGTRSIGGSARSQAESLADADADRVSTSPDSGGRPHCVPRRLSPPSESNIGTGEGVADSQGRAKPRSSTHAALPREFLKPRSNHAGHSSSRTLSIRSGTGTTTTEPRPSSSSTSHKTHSPQRSGTRSQSGSSFDFVEY</sequence>
<reference evidence="2" key="1">
    <citation type="submission" date="2023-03" db="EMBL/GenBank/DDBJ databases">
        <title>Massive genome expansion in bonnet fungi (Mycena s.s.) driven by repeated elements and novel gene families across ecological guilds.</title>
        <authorList>
            <consortium name="Lawrence Berkeley National Laboratory"/>
            <person name="Harder C.B."/>
            <person name="Miyauchi S."/>
            <person name="Viragh M."/>
            <person name="Kuo A."/>
            <person name="Thoen E."/>
            <person name="Andreopoulos B."/>
            <person name="Lu D."/>
            <person name="Skrede I."/>
            <person name="Drula E."/>
            <person name="Henrissat B."/>
            <person name="Morin E."/>
            <person name="Kohler A."/>
            <person name="Barry K."/>
            <person name="LaButti K."/>
            <person name="Morin E."/>
            <person name="Salamov A."/>
            <person name="Lipzen A."/>
            <person name="Mereny Z."/>
            <person name="Hegedus B."/>
            <person name="Baldrian P."/>
            <person name="Stursova M."/>
            <person name="Weitz H."/>
            <person name="Taylor A."/>
            <person name="Grigoriev I.V."/>
            <person name="Nagy L.G."/>
            <person name="Martin F."/>
            <person name="Kauserud H."/>
        </authorList>
    </citation>
    <scope>NUCLEOTIDE SEQUENCE</scope>
    <source>
        <strain evidence="2">9284</strain>
    </source>
</reference>
<comment type="caution">
    <text evidence="2">The sequence shown here is derived from an EMBL/GenBank/DDBJ whole genome shotgun (WGS) entry which is preliminary data.</text>
</comment>
<feature type="compositionally biased region" description="Pro residues" evidence="1">
    <location>
        <begin position="112"/>
        <end position="121"/>
    </location>
</feature>
<dbReference type="EMBL" id="JARKIF010000006">
    <property type="protein sequence ID" value="KAJ7636536.1"/>
    <property type="molecule type" value="Genomic_DNA"/>
</dbReference>
<feature type="region of interest" description="Disordered" evidence="1">
    <location>
        <begin position="258"/>
        <end position="400"/>
    </location>
</feature>
<dbReference type="AlphaFoldDB" id="A0AAD7C1A8"/>
<feature type="compositionally biased region" description="Low complexity" evidence="1">
    <location>
        <begin position="69"/>
        <end position="78"/>
    </location>
</feature>
<name>A0AAD7C1A8_9AGAR</name>